<evidence type="ECO:0000256" key="5">
    <source>
        <dbReference type="ARBA" id="ARBA00047422"/>
    </source>
</evidence>
<comment type="similarity">
    <text evidence="6 7">Belongs to the class I-like SAM-binding methyltransferase superfamily. C5-methyltransferase family.</text>
</comment>
<comment type="catalytic activity">
    <reaction evidence="5 8">
        <text>a 2'-deoxycytidine in DNA + S-adenosyl-L-methionine = a 5-methyl-2'-deoxycytidine in DNA + S-adenosyl-L-homocysteine + H(+)</text>
        <dbReference type="Rhea" id="RHEA:13681"/>
        <dbReference type="Rhea" id="RHEA-COMP:11369"/>
        <dbReference type="Rhea" id="RHEA-COMP:11370"/>
        <dbReference type="ChEBI" id="CHEBI:15378"/>
        <dbReference type="ChEBI" id="CHEBI:57856"/>
        <dbReference type="ChEBI" id="CHEBI:59789"/>
        <dbReference type="ChEBI" id="CHEBI:85452"/>
        <dbReference type="ChEBI" id="CHEBI:85454"/>
        <dbReference type="EC" id="2.1.1.37"/>
    </reaction>
</comment>
<name>A0ABP7Q3B1_9GAMM</name>
<dbReference type="PANTHER" id="PTHR10629">
    <property type="entry name" value="CYTOSINE-SPECIFIC METHYLTRANSFERASE"/>
    <property type="match status" value="1"/>
</dbReference>
<accession>A0ABP7Q3B1</accession>
<organism evidence="9 10">
    <name type="scientific">Allohahella marinimesophila</name>
    <dbReference type="NCBI Taxonomy" id="1054972"/>
    <lineage>
        <taxon>Bacteria</taxon>
        <taxon>Pseudomonadati</taxon>
        <taxon>Pseudomonadota</taxon>
        <taxon>Gammaproteobacteria</taxon>
        <taxon>Oceanospirillales</taxon>
        <taxon>Hahellaceae</taxon>
        <taxon>Allohahella</taxon>
    </lineage>
</organism>
<gene>
    <name evidence="9" type="ORF">GCM10022278_35920</name>
</gene>
<reference evidence="10" key="1">
    <citation type="journal article" date="2019" name="Int. J. Syst. Evol. Microbiol.">
        <title>The Global Catalogue of Microorganisms (GCM) 10K type strain sequencing project: providing services to taxonomists for standard genome sequencing and annotation.</title>
        <authorList>
            <consortium name="The Broad Institute Genomics Platform"/>
            <consortium name="The Broad Institute Genome Sequencing Center for Infectious Disease"/>
            <person name="Wu L."/>
            <person name="Ma J."/>
        </authorList>
    </citation>
    <scope>NUCLEOTIDE SEQUENCE [LARGE SCALE GENOMIC DNA]</scope>
    <source>
        <strain evidence="10">JCM 17555</strain>
    </source>
</reference>
<keyword evidence="3 6" id="KW-0949">S-adenosyl-L-methionine</keyword>
<keyword evidence="4" id="KW-0680">Restriction system</keyword>
<dbReference type="InterPro" id="IPR029063">
    <property type="entry name" value="SAM-dependent_MTases_sf"/>
</dbReference>
<feature type="active site" evidence="6">
    <location>
        <position position="137"/>
    </location>
</feature>
<evidence type="ECO:0000256" key="4">
    <source>
        <dbReference type="ARBA" id="ARBA00022747"/>
    </source>
</evidence>
<dbReference type="PROSITE" id="PS00094">
    <property type="entry name" value="C5_MTASE_1"/>
    <property type="match status" value="1"/>
</dbReference>
<dbReference type="GO" id="GO:0032259">
    <property type="term" value="P:methylation"/>
    <property type="evidence" value="ECO:0007669"/>
    <property type="project" value="UniProtKB-KW"/>
</dbReference>
<dbReference type="Gene3D" id="3.90.120.10">
    <property type="entry name" value="DNA Methylase, subunit A, domain 2"/>
    <property type="match status" value="1"/>
</dbReference>
<sequence>MTDTIKIIDLFAGPGGLGEGFSAFQTDNGSLPFKIVASIEKEESAHKTLTLRAFYRQFLDKKQIPDAYYAYLSSDGKVSAEDFFSEKYAEDWATAKQETLGGPKALGSEDHDQIFSEIERSLEGHRGPKLVIGGPPCQAYSLVGRARNRGIKGYTAEKDDRHFLYQEYLKVLNLVQPDIFVMENVKGLLTAKVNGESIFEKIRKDLQCPARALNSDREEIEYELLPLACPLEDLGGPGHFRNKDFVIRAEEFGIPQARHRVILLGVRKSYRKNSNDGELLAKWRTDSQVTPGQILADLPKLRSGLTKCKPNDFKSWRDNLYHGFSKVYNALSFSEVAQDNAQRAYESASKDQGQGGRFIPLSGNRPTKMPDRLKAWYEDEAMTGVINHQARNHMAEDLHRYLFASCHASVNEGSSPRSADYPEELAPAHKNWKSGNFVDRFKVQAENRVASTVTSHISKDGHYFIHYDPSQCRSLTVREAARIQTFPDNYFFEGSRTQQYVQVGNAVPPLLAKYIAQVVYEIIRKSESDGVAQWKSNQCEDLIQISNADCQ</sequence>
<dbReference type="GO" id="GO:0008168">
    <property type="term" value="F:methyltransferase activity"/>
    <property type="evidence" value="ECO:0007669"/>
    <property type="project" value="UniProtKB-KW"/>
</dbReference>
<dbReference type="NCBIfam" id="TIGR00675">
    <property type="entry name" value="dcm"/>
    <property type="match status" value="1"/>
</dbReference>
<dbReference type="InterPro" id="IPR050390">
    <property type="entry name" value="C5-Methyltransferase"/>
</dbReference>
<evidence type="ECO:0000256" key="1">
    <source>
        <dbReference type="ARBA" id="ARBA00022603"/>
    </source>
</evidence>
<dbReference type="PANTHER" id="PTHR10629:SF52">
    <property type="entry name" value="DNA (CYTOSINE-5)-METHYLTRANSFERASE 1"/>
    <property type="match status" value="1"/>
</dbReference>
<evidence type="ECO:0000256" key="6">
    <source>
        <dbReference type="PROSITE-ProRule" id="PRU01016"/>
    </source>
</evidence>
<evidence type="ECO:0000256" key="3">
    <source>
        <dbReference type="ARBA" id="ARBA00022691"/>
    </source>
</evidence>
<proteinExistence type="inferred from homology"/>
<evidence type="ECO:0000256" key="7">
    <source>
        <dbReference type="RuleBase" id="RU000416"/>
    </source>
</evidence>
<dbReference type="RefSeq" id="WP_344808981.1">
    <property type="nucleotide sequence ID" value="NZ_BAABBO010000018.1"/>
</dbReference>
<dbReference type="Pfam" id="PF00145">
    <property type="entry name" value="DNA_methylase"/>
    <property type="match status" value="2"/>
</dbReference>
<comment type="caution">
    <text evidence="9">The sequence shown here is derived from an EMBL/GenBank/DDBJ whole genome shotgun (WGS) entry which is preliminary data.</text>
</comment>
<dbReference type="InterPro" id="IPR018117">
    <property type="entry name" value="C5_DNA_meth_AS"/>
</dbReference>
<dbReference type="Gene3D" id="3.40.50.150">
    <property type="entry name" value="Vaccinia Virus protein VP39"/>
    <property type="match status" value="1"/>
</dbReference>
<dbReference type="EC" id="2.1.1.37" evidence="8"/>
<keyword evidence="2 6" id="KW-0808">Transferase</keyword>
<keyword evidence="10" id="KW-1185">Reference proteome</keyword>
<dbReference type="PRINTS" id="PR00105">
    <property type="entry name" value="C5METTRFRASE"/>
</dbReference>
<evidence type="ECO:0000313" key="10">
    <source>
        <dbReference type="Proteomes" id="UP001501337"/>
    </source>
</evidence>
<keyword evidence="1 6" id="KW-0489">Methyltransferase</keyword>
<evidence type="ECO:0000256" key="8">
    <source>
        <dbReference type="RuleBase" id="RU000417"/>
    </source>
</evidence>
<dbReference type="PROSITE" id="PS51679">
    <property type="entry name" value="SAM_MT_C5"/>
    <property type="match status" value="1"/>
</dbReference>
<dbReference type="EMBL" id="BAABBO010000018">
    <property type="protein sequence ID" value="GAA3975865.1"/>
    <property type="molecule type" value="Genomic_DNA"/>
</dbReference>
<dbReference type="InterPro" id="IPR001525">
    <property type="entry name" value="C5_MeTfrase"/>
</dbReference>
<dbReference type="SUPFAM" id="SSF53335">
    <property type="entry name" value="S-adenosyl-L-methionine-dependent methyltransferases"/>
    <property type="match status" value="1"/>
</dbReference>
<evidence type="ECO:0000256" key="2">
    <source>
        <dbReference type="ARBA" id="ARBA00022679"/>
    </source>
</evidence>
<dbReference type="Proteomes" id="UP001501337">
    <property type="component" value="Unassembled WGS sequence"/>
</dbReference>
<evidence type="ECO:0000313" key="9">
    <source>
        <dbReference type="EMBL" id="GAA3975865.1"/>
    </source>
</evidence>
<protein>
    <recommendedName>
        <fullName evidence="8">Cytosine-specific methyltransferase</fullName>
        <ecNumber evidence="8">2.1.1.37</ecNumber>
    </recommendedName>
</protein>